<proteinExistence type="predicted"/>
<dbReference type="InterPro" id="IPR002871">
    <property type="entry name" value="NIF_FeS_clus_asmbl_NifU_N"/>
</dbReference>
<protein>
    <recommendedName>
        <fullName evidence="1">NIF system FeS cluster assembly NifU N-terminal domain-containing protein</fullName>
    </recommendedName>
</protein>
<name>A0A1F7HE29_9BACT</name>
<evidence type="ECO:0000259" key="1">
    <source>
        <dbReference type="Pfam" id="PF01592"/>
    </source>
</evidence>
<evidence type="ECO:0000313" key="3">
    <source>
        <dbReference type="Proteomes" id="UP000177027"/>
    </source>
</evidence>
<accession>A0A1F7HE29</accession>
<gene>
    <name evidence="2" type="ORF">A3D06_00350</name>
</gene>
<dbReference type="PANTHER" id="PTHR10093">
    <property type="entry name" value="IRON-SULFUR CLUSTER ASSEMBLY ENZYME NIFU HOMOLOG"/>
    <property type="match status" value="1"/>
</dbReference>
<dbReference type="AlphaFoldDB" id="A0A1F7HE29"/>
<reference evidence="2 3" key="1">
    <citation type="journal article" date="2016" name="Nat. Commun.">
        <title>Thousands of microbial genomes shed light on interconnected biogeochemical processes in an aquifer system.</title>
        <authorList>
            <person name="Anantharaman K."/>
            <person name="Brown C.T."/>
            <person name="Hug L.A."/>
            <person name="Sharon I."/>
            <person name="Castelle C.J."/>
            <person name="Probst A.J."/>
            <person name="Thomas B.C."/>
            <person name="Singh A."/>
            <person name="Wilkins M.J."/>
            <person name="Karaoz U."/>
            <person name="Brodie E.L."/>
            <person name="Williams K.H."/>
            <person name="Hubbard S.S."/>
            <person name="Banfield J.F."/>
        </authorList>
    </citation>
    <scope>NUCLEOTIDE SEQUENCE [LARGE SCALE GENOMIC DNA]</scope>
</reference>
<sequence>MSIYKDIILDHYRNPRHNDLPNNSKFTINVDNPLCGDIITLGLNIKNNRIKDIGFVGKGCAISIASASMLYDYALDKNISDLQKLDSSFMLNMLGIELTPNRLKCALLSLEALTKILCQIKI</sequence>
<organism evidence="2 3">
    <name type="scientific">Candidatus Roizmanbacteria bacterium RIFCSPHIGHO2_02_FULL_40_9</name>
    <dbReference type="NCBI Taxonomy" id="1802042"/>
    <lineage>
        <taxon>Bacteria</taxon>
        <taxon>Candidatus Roizmaniibacteriota</taxon>
    </lineage>
</organism>
<dbReference type="Gene3D" id="3.90.1010.10">
    <property type="match status" value="1"/>
</dbReference>
<dbReference type="EMBL" id="MFZS01000010">
    <property type="protein sequence ID" value="OGK29234.1"/>
    <property type="molecule type" value="Genomic_DNA"/>
</dbReference>
<feature type="domain" description="NIF system FeS cluster assembly NifU N-terminal" evidence="1">
    <location>
        <begin position="4"/>
        <end position="115"/>
    </location>
</feature>
<dbReference type="SUPFAM" id="SSF82649">
    <property type="entry name" value="SufE/NifU"/>
    <property type="match status" value="1"/>
</dbReference>
<dbReference type="Pfam" id="PF01592">
    <property type="entry name" value="NifU_N"/>
    <property type="match status" value="1"/>
</dbReference>
<dbReference type="CDD" id="cd06664">
    <property type="entry name" value="IscU_like"/>
    <property type="match status" value="1"/>
</dbReference>
<dbReference type="GO" id="GO:0051536">
    <property type="term" value="F:iron-sulfur cluster binding"/>
    <property type="evidence" value="ECO:0007669"/>
    <property type="project" value="InterPro"/>
</dbReference>
<dbReference type="GO" id="GO:0016226">
    <property type="term" value="P:iron-sulfur cluster assembly"/>
    <property type="evidence" value="ECO:0007669"/>
    <property type="project" value="InterPro"/>
</dbReference>
<evidence type="ECO:0000313" key="2">
    <source>
        <dbReference type="EMBL" id="OGK29234.1"/>
    </source>
</evidence>
<dbReference type="Proteomes" id="UP000177027">
    <property type="component" value="Unassembled WGS sequence"/>
</dbReference>
<comment type="caution">
    <text evidence="2">The sequence shown here is derived from an EMBL/GenBank/DDBJ whole genome shotgun (WGS) entry which is preliminary data.</text>
</comment>
<dbReference type="GO" id="GO:0005506">
    <property type="term" value="F:iron ion binding"/>
    <property type="evidence" value="ECO:0007669"/>
    <property type="project" value="InterPro"/>
</dbReference>